<comment type="caution">
    <text evidence="10">The sequence shown here is derived from an EMBL/GenBank/DDBJ whole genome shotgun (WGS) entry which is preliminary data.</text>
</comment>
<dbReference type="PANTHER" id="PTHR10763:SF26">
    <property type="entry name" value="CELL DIVISION CONTROL PROTEIN 6 HOMOLOG"/>
    <property type="match status" value="1"/>
</dbReference>
<dbReference type="GO" id="GO:0005634">
    <property type="term" value="C:nucleus"/>
    <property type="evidence" value="ECO:0007669"/>
    <property type="project" value="UniProtKB-SubCell"/>
</dbReference>
<dbReference type="Gene3D" id="1.10.10.10">
    <property type="entry name" value="Winged helix-like DNA-binding domain superfamily/Winged helix DNA-binding domain"/>
    <property type="match status" value="1"/>
</dbReference>
<dbReference type="Pfam" id="PF09079">
    <property type="entry name" value="WHD_Cdc6"/>
    <property type="match status" value="1"/>
</dbReference>
<dbReference type="PANTHER" id="PTHR10763">
    <property type="entry name" value="CELL DIVISION CONTROL PROTEIN 6-RELATED"/>
    <property type="match status" value="1"/>
</dbReference>
<dbReference type="GO" id="GO:0016887">
    <property type="term" value="F:ATP hydrolysis activity"/>
    <property type="evidence" value="ECO:0007669"/>
    <property type="project" value="InterPro"/>
</dbReference>
<dbReference type="InterPro" id="IPR027417">
    <property type="entry name" value="P-loop_NTPase"/>
</dbReference>
<dbReference type="CDD" id="cd00009">
    <property type="entry name" value="AAA"/>
    <property type="match status" value="1"/>
</dbReference>
<dbReference type="SUPFAM" id="SSF52540">
    <property type="entry name" value="P-loop containing nucleoside triphosphate hydrolases"/>
    <property type="match status" value="1"/>
</dbReference>
<organism evidence="10 11">
    <name type="scientific">Phtheirospermum japonicum</name>
    <dbReference type="NCBI Taxonomy" id="374723"/>
    <lineage>
        <taxon>Eukaryota</taxon>
        <taxon>Viridiplantae</taxon>
        <taxon>Streptophyta</taxon>
        <taxon>Embryophyta</taxon>
        <taxon>Tracheophyta</taxon>
        <taxon>Spermatophyta</taxon>
        <taxon>Magnoliopsida</taxon>
        <taxon>eudicotyledons</taxon>
        <taxon>Gunneridae</taxon>
        <taxon>Pentapetalae</taxon>
        <taxon>asterids</taxon>
        <taxon>lamiids</taxon>
        <taxon>Lamiales</taxon>
        <taxon>Orobanchaceae</taxon>
        <taxon>Orobanchaceae incertae sedis</taxon>
        <taxon>Phtheirospermum</taxon>
    </lineage>
</organism>
<dbReference type="FunFam" id="3.40.50.300:FF:000547">
    <property type="entry name" value="Cell division control protein"/>
    <property type="match status" value="1"/>
</dbReference>
<dbReference type="InterPro" id="IPR015163">
    <property type="entry name" value="Cdc6_C"/>
</dbReference>
<dbReference type="InterPro" id="IPR049945">
    <property type="entry name" value="AAA_22"/>
</dbReference>
<dbReference type="GO" id="GO:0051301">
    <property type="term" value="P:cell division"/>
    <property type="evidence" value="ECO:0007669"/>
    <property type="project" value="UniProtKB-KW"/>
</dbReference>
<keyword evidence="11" id="KW-1185">Reference proteome</keyword>
<dbReference type="SMART" id="SM01074">
    <property type="entry name" value="Cdc6_C"/>
    <property type="match status" value="1"/>
</dbReference>
<evidence type="ECO:0000256" key="3">
    <source>
        <dbReference type="ARBA" id="ARBA00008894"/>
    </source>
</evidence>
<evidence type="ECO:0000256" key="6">
    <source>
        <dbReference type="ARBA" id="ARBA00023242"/>
    </source>
</evidence>
<evidence type="ECO:0000256" key="8">
    <source>
        <dbReference type="SAM" id="MobiDB-lite"/>
    </source>
</evidence>
<dbReference type="SUPFAM" id="SSF46785">
    <property type="entry name" value="Winged helix' DNA-binding domain"/>
    <property type="match status" value="1"/>
</dbReference>
<dbReference type="Pfam" id="PF22606">
    <property type="entry name" value="Cdc6-ORC-like_ATPase_lid"/>
    <property type="match status" value="1"/>
</dbReference>
<dbReference type="InterPro" id="IPR050311">
    <property type="entry name" value="ORC1/CDC6"/>
</dbReference>
<dbReference type="EMBL" id="BMAC01000117">
    <property type="protein sequence ID" value="GFP85975.1"/>
    <property type="molecule type" value="Genomic_DNA"/>
</dbReference>
<dbReference type="Gene3D" id="3.40.50.300">
    <property type="entry name" value="P-loop containing nucleotide triphosphate hydrolases"/>
    <property type="match status" value="1"/>
</dbReference>
<evidence type="ECO:0000256" key="2">
    <source>
        <dbReference type="ARBA" id="ARBA00006184"/>
    </source>
</evidence>
<gene>
    <name evidence="10" type="ORF">PHJA_000741400</name>
</gene>
<dbReference type="Pfam" id="PF13401">
    <property type="entry name" value="AAA_22"/>
    <property type="match status" value="1"/>
</dbReference>
<keyword evidence="4 10" id="KW-0132">Cell division</keyword>
<comment type="similarity">
    <text evidence="2">Belongs to the CDC6/cdc18 family.</text>
</comment>
<evidence type="ECO:0000259" key="9">
    <source>
        <dbReference type="SMART" id="SM01074"/>
    </source>
</evidence>
<dbReference type="PIRSF" id="PIRSF001767">
    <property type="entry name" value="Cdc6"/>
    <property type="match status" value="1"/>
</dbReference>
<protein>
    <submittedName>
        <fullName evidence="10">Cell division control protein 6 homolog</fullName>
    </submittedName>
</protein>
<accession>A0A830BQ65</accession>
<evidence type="ECO:0000313" key="10">
    <source>
        <dbReference type="EMBL" id="GFP85975.1"/>
    </source>
</evidence>
<dbReference type="CDD" id="cd08768">
    <property type="entry name" value="Cdc6_C"/>
    <property type="match status" value="1"/>
</dbReference>
<dbReference type="InterPro" id="IPR036390">
    <property type="entry name" value="WH_DNA-bd_sf"/>
</dbReference>
<evidence type="ECO:0000256" key="4">
    <source>
        <dbReference type="ARBA" id="ARBA00022618"/>
    </source>
</evidence>
<keyword evidence="7" id="KW-0131">Cell cycle</keyword>
<dbReference type="InterPro" id="IPR036388">
    <property type="entry name" value="WH-like_DNA-bd_sf"/>
</dbReference>
<comment type="subcellular location">
    <subcellularLocation>
        <location evidence="1">Nucleus</location>
    </subcellularLocation>
</comment>
<evidence type="ECO:0000313" key="11">
    <source>
        <dbReference type="Proteomes" id="UP000653305"/>
    </source>
</evidence>
<keyword evidence="5" id="KW-0235">DNA replication</keyword>
<dbReference type="InterPro" id="IPR016314">
    <property type="entry name" value="Cdc6/18"/>
</dbReference>
<evidence type="ECO:0000256" key="7">
    <source>
        <dbReference type="ARBA" id="ARBA00023306"/>
    </source>
</evidence>
<comment type="similarity">
    <text evidence="3">Belongs to the disease resistance NB-LRR family.</text>
</comment>
<dbReference type="FunFam" id="1.10.10.10:FF:000686">
    <property type="entry name" value="Cell division control protein"/>
    <property type="match status" value="1"/>
</dbReference>
<evidence type="ECO:0000256" key="5">
    <source>
        <dbReference type="ARBA" id="ARBA00022705"/>
    </source>
</evidence>
<dbReference type="InterPro" id="IPR054425">
    <property type="entry name" value="Cdc6_ORC1-like_ATPase_lid"/>
</dbReference>
<dbReference type="Gene3D" id="1.10.8.60">
    <property type="match status" value="1"/>
</dbReference>
<dbReference type="AlphaFoldDB" id="A0A830BQ65"/>
<name>A0A830BQ65_9LAMI</name>
<feature type="compositionally biased region" description="Polar residues" evidence="8">
    <location>
        <begin position="1"/>
        <end position="10"/>
    </location>
</feature>
<evidence type="ECO:0000256" key="1">
    <source>
        <dbReference type="ARBA" id="ARBA00004123"/>
    </source>
</evidence>
<reference evidence="10" key="1">
    <citation type="submission" date="2020-07" db="EMBL/GenBank/DDBJ databases">
        <title>Ethylene signaling mediates host invasion by parasitic plants.</title>
        <authorList>
            <person name="Yoshida S."/>
        </authorList>
    </citation>
    <scope>NUCLEOTIDE SEQUENCE</scope>
    <source>
        <strain evidence="10">Okayama</strain>
    </source>
</reference>
<dbReference type="GO" id="GO:0003688">
    <property type="term" value="F:DNA replication origin binding"/>
    <property type="evidence" value="ECO:0007669"/>
    <property type="project" value="TreeGrafter"/>
</dbReference>
<dbReference type="OrthoDB" id="1926878at2759"/>
<dbReference type="GO" id="GO:0033314">
    <property type="term" value="P:mitotic DNA replication checkpoint signaling"/>
    <property type="evidence" value="ECO:0007669"/>
    <property type="project" value="TreeGrafter"/>
</dbReference>
<feature type="region of interest" description="Disordered" evidence="8">
    <location>
        <begin position="1"/>
        <end position="43"/>
    </location>
</feature>
<sequence length="434" mass="48070">MPTVARTRSSLRADPAAEIRSTTVTPRKSRSRSDSDASIGSPIHTEQLRAVKEALHVSTVPKTVVCREDEQNRILDFCKKSIKEEKAGSLYMCGCPGTGKSLSMEKVKEILVNWANEDGAETPDILSINCTSLTNTSEIFSKILGQCHPKKKDNRSTSSLQLLQNLYSQKQPHGMKMILVLADELDYLITKDRAVLHDLFMLTTLPFSKCILIGIANAIDLADRFIPKLQSLNCKPAVITFRAYSKDQIIVILQERLRALPYTVFQPQAVELCARRVAAASGDIRKALSVCRSAIELLEAERREPTSDITGVRIDHVAAALSKTFKSTVVDTIQSLPQHQQIILCSAVKLFRVGKKDTTIGELNKCYVDVCKSTLIPPAGIVELSSMCRVLDDQGILKLGQSRDDKLRRVSLKVDGADIAFALQGIRFFRNCLQ</sequence>
<proteinExistence type="inferred from homology"/>
<feature type="domain" description="Cdc6 C-terminal" evidence="9">
    <location>
        <begin position="344"/>
        <end position="423"/>
    </location>
</feature>
<dbReference type="GO" id="GO:0006270">
    <property type="term" value="P:DNA replication initiation"/>
    <property type="evidence" value="ECO:0007669"/>
    <property type="project" value="InterPro"/>
</dbReference>
<keyword evidence="6" id="KW-0539">Nucleus</keyword>
<dbReference type="Proteomes" id="UP000653305">
    <property type="component" value="Unassembled WGS sequence"/>
</dbReference>